<organism evidence="2 4">
    <name type="scientific">Xanthomonas fragariae</name>
    <dbReference type="NCBI Taxonomy" id="48664"/>
    <lineage>
        <taxon>Bacteria</taxon>
        <taxon>Pseudomonadati</taxon>
        <taxon>Pseudomonadota</taxon>
        <taxon>Gammaproteobacteria</taxon>
        <taxon>Lysobacterales</taxon>
        <taxon>Lysobacteraceae</taxon>
        <taxon>Xanthomonas</taxon>
    </lineage>
</organism>
<name>A0A1Y6HAX0_9XANT</name>
<dbReference type="Proteomes" id="UP000195953">
    <property type="component" value="Chromosome 1"/>
</dbReference>
<keyword evidence="3" id="KW-1185">Reference proteome</keyword>
<evidence type="ECO:0000313" key="1">
    <source>
        <dbReference type="EMBL" id="SMR00649.1"/>
    </source>
</evidence>
<sequence length="270" mass="29379">MNVARSEWSDVRVHAAHQGIPDEGRAWRIEGLGAPSPWTMSRSSKFTSLRCLWNPSSLCNQYIRLAEVILDRIRAARLRRGAACGSLWCMVREDVLTSPSHMGSLESGAKYRSLAFHPILLASIRIRMVAMMHRSTTGSVYALLLLLVSLTAATGCTAMNDSNEPHSEAFRPVQSTAEAKAQLAGWIAPGIPISDATRTLEGQGFECHEAMPQSQGVRLSVSCLYQAPPPLPPEQRLVTSTAPVNWLVVLDSKDGATVSSFRASRSPADP</sequence>
<dbReference type="Proteomes" id="UP000195877">
    <property type="component" value="Chromosome 1"/>
</dbReference>
<evidence type="ECO:0000313" key="3">
    <source>
        <dbReference type="Proteomes" id="UP000195877"/>
    </source>
</evidence>
<gene>
    <name evidence="2" type="ORF">PD5205_00582</name>
    <name evidence="1" type="ORF">PD885_03428</name>
</gene>
<protein>
    <submittedName>
        <fullName evidence="2">Uncharacterized protein</fullName>
    </submittedName>
</protein>
<evidence type="ECO:0000313" key="4">
    <source>
        <dbReference type="Proteomes" id="UP000195953"/>
    </source>
</evidence>
<evidence type="ECO:0000313" key="2">
    <source>
        <dbReference type="EMBL" id="SMR01902.1"/>
    </source>
</evidence>
<dbReference type="AlphaFoldDB" id="A0A1Y6HAX0"/>
<reference evidence="2 4" key="2">
    <citation type="submission" date="2017-05" db="EMBL/GenBank/DDBJ databases">
        <authorList>
            <person name="Song R."/>
            <person name="Chenine A.L."/>
            <person name="Ruprecht R.M."/>
        </authorList>
    </citation>
    <scope>NUCLEOTIDE SEQUENCE [LARGE SCALE GENOMIC DNA]</scope>
    <source>
        <strain evidence="2">PD5205</strain>
    </source>
</reference>
<dbReference type="EMBL" id="LT853882">
    <property type="protein sequence ID" value="SMR00649.1"/>
    <property type="molecule type" value="Genomic_DNA"/>
</dbReference>
<dbReference type="EMBL" id="LT853885">
    <property type="protein sequence ID" value="SMR01902.1"/>
    <property type="molecule type" value="Genomic_DNA"/>
</dbReference>
<proteinExistence type="predicted"/>
<accession>A0A1Y6HAX0</accession>
<reference evidence="1 3" key="1">
    <citation type="submission" date="2017-05" db="EMBL/GenBank/DDBJ databases">
        <authorList>
            <person name="Blom J."/>
        </authorList>
    </citation>
    <scope>NUCLEOTIDE SEQUENCE [LARGE SCALE GENOMIC DNA]</scope>
    <source>
        <strain evidence="1">PD885</strain>
    </source>
</reference>